<sequence length="227" mass="25490">MICRLRRHLIFPCIALLFTASRFGRWWGNDPKSRSQTDIDVMAADSVHHRILLGECKWRNTLDIAATTSFRIPAVLARCGKIRCHKCSKTGFRASRDSMFRKRLRLDPSRMAEFQGFGNGRVCHDACITPISSCCGRTCCHKCSKERNRWSCDRDSCHRTAQVRFRSCCGNVERLKTTCVPTTSSDCARVFAICAHQSALTSVNSSTRVIDQTNSGNAANAYPSNCI</sequence>
<reference evidence="2 3" key="1">
    <citation type="submission" date="2014-03" db="EMBL/GenBank/DDBJ databases">
        <title>Genomics of Bifidobacteria.</title>
        <authorList>
            <person name="Ventura M."/>
            <person name="Milani C."/>
            <person name="Lugli G.A."/>
        </authorList>
    </citation>
    <scope>NUCLEOTIDE SEQUENCE [LARGE SCALE GENOMIC DNA]</scope>
    <source>
        <strain evidence="2 3">DSM 23973</strain>
    </source>
</reference>
<gene>
    <name evidence="2" type="ORF">BCAL_0959</name>
</gene>
<evidence type="ECO:0000259" key="1">
    <source>
        <dbReference type="Pfam" id="PF03008"/>
    </source>
</evidence>
<comment type="caution">
    <text evidence="2">The sequence shown here is derived from an EMBL/GenBank/DDBJ whole genome shotgun (WGS) entry which is preliminary data.</text>
</comment>
<feature type="domain" description="DUF234" evidence="1">
    <location>
        <begin position="16"/>
        <end position="60"/>
    </location>
</feature>
<dbReference type="Pfam" id="PF03008">
    <property type="entry name" value="DUF234"/>
    <property type="match status" value="1"/>
</dbReference>
<evidence type="ECO:0000313" key="3">
    <source>
        <dbReference type="Proteomes" id="UP000029072"/>
    </source>
</evidence>
<organism evidence="2 3">
    <name type="scientific">Bifidobacterium callitrichos DSM 23973</name>
    <dbReference type="NCBI Taxonomy" id="1437609"/>
    <lineage>
        <taxon>Bacteria</taxon>
        <taxon>Bacillati</taxon>
        <taxon>Actinomycetota</taxon>
        <taxon>Actinomycetes</taxon>
        <taxon>Bifidobacteriales</taxon>
        <taxon>Bifidobacteriaceae</taxon>
        <taxon>Bifidobacterium</taxon>
    </lineage>
</organism>
<proteinExistence type="predicted"/>
<dbReference type="OrthoDB" id="9813134at2"/>
<dbReference type="RefSeq" id="WP_081887279.1">
    <property type="nucleotide sequence ID" value="NZ_JDUV01000005.1"/>
</dbReference>
<evidence type="ECO:0000313" key="2">
    <source>
        <dbReference type="EMBL" id="KFI54697.1"/>
    </source>
</evidence>
<accession>A0A087A7E7</accession>
<dbReference type="STRING" id="1437609.BCAL_0959"/>
<dbReference type="eggNOG" id="COG1672">
    <property type="taxonomic scope" value="Bacteria"/>
</dbReference>
<name>A0A087A7E7_9BIFI</name>
<dbReference type="Proteomes" id="UP000029072">
    <property type="component" value="Unassembled WGS sequence"/>
</dbReference>
<protein>
    <submittedName>
        <fullName evidence="2">ATPase</fullName>
    </submittedName>
</protein>
<dbReference type="AlphaFoldDB" id="A0A087A7E7"/>
<dbReference type="InterPro" id="IPR004256">
    <property type="entry name" value="DUF234"/>
</dbReference>
<dbReference type="EMBL" id="JGYS01000007">
    <property type="protein sequence ID" value="KFI54697.1"/>
    <property type="molecule type" value="Genomic_DNA"/>
</dbReference>